<dbReference type="Proteomes" id="UP001494902">
    <property type="component" value="Unassembled WGS sequence"/>
</dbReference>
<name>A0ABV1KFH9_9PSEU</name>
<evidence type="ECO:0000256" key="4">
    <source>
        <dbReference type="SAM" id="SignalP"/>
    </source>
</evidence>
<dbReference type="RefSeq" id="WP_349300008.1">
    <property type="nucleotide sequence ID" value="NZ_JBEDNQ010000009.1"/>
</dbReference>
<feature type="signal peptide" evidence="4">
    <location>
        <begin position="1"/>
        <end position="21"/>
    </location>
</feature>
<dbReference type="InterPro" id="IPR000073">
    <property type="entry name" value="AB_hydrolase_1"/>
</dbReference>
<dbReference type="PANTHER" id="PTHR43248:SF29">
    <property type="entry name" value="TRIPEPTIDYL AMINOPEPTIDASE"/>
    <property type="match status" value="1"/>
</dbReference>
<evidence type="ECO:0000259" key="5">
    <source>
        <dbReference type="Pfam" id="PF00561"/>
    </source>
</evidence>
<accession>A0ABV1KFH9</accession>
<dbReference type="SUPFAM" id="SSF53474">
    <property type="entry name" value="alpha/beta-Hydrolases"/>
    <property type="match status" value="1"/>
</dbReference>
<keyword evidence="7" id="KW-1185">Reference proteome</keyword>
<keyword evidence="2 4" id="KW-0732">Signal</keyword>
<dbReference type="EMBL" id="JBEDNQ010000009">
    <property type="protein sequence ID" value="MEQ3552936.1"/>
    <property type="molecule type" value="Genomic_DNA"/>
</dbReference>
<comment type="caution">
    <text evidence="6">The sequence shown here is derived from an EMBL/GenBank/DDBJ whole genome shotgun (WGS) entry which is preliminary data.</text>
</comment>
<proteinExistence type="inferred from homology"/>
<dbReference type="Pfam" id="PF00561">
    <property type="entry name" value="Abhydrolase_1"/>
    <property type="match status" value="1"/>
</dbReference>
<evidence type="ECO:0000256" key="3">
    <source>
        <dbReference type="ARBA" id="ARBA00022801"/>
    </source>
</evidence>
<keyword evidence="3 6" id="KW-0378">Hydrolase</keyword>
<dbReference type="Gene3D" id="3.40.50.1820">
    <property type="entry name" value="alpha/beta hydrolase"/>
    <property type="match status" value="1"/>
</dbReference>
<feature type="chain" id="PRO_5045453550" evidence="4">
    <location>
        <begin position="22"/>
        <end position="495"/>
    </location>
</feature>
<dbReference type="GO" id="GO:0016787">
    <property type="term" value="F:hydrolase activity"/>
    <property type="evidence" value="ECO:0007669"/>
    <property type="project" value="UniProtKB-KW"/>
</dbReference>
<dbReference type="PANTHER" id="PTHR43248">
    <property type="entry name" value="2-SUCCINYL-6-HYDROXY-2,4-CYCLOHEXADIENE-1-CARBOXYLATE SYNTHASE"/>
    <property type="match status" value="1"/>
</dbReference>
<sequence length="495" mass="51966">MGALAVLAGLAGGVIATPAVAGEPAAPAQRTAVPEQAAGPEWGPCPPDVVAPLVALQCAQIPVPLDYGEPDGEQIQIMVSRSASRKPEKRRGVLVLNPGGPGGSGLSFANDLVERGLPAGVQDGYDLIGLDTRGVGHSAPVSCGFTTEQDYTGNIPPYAADDAAVLAQAEIAREVAQRCGEHDDNGHLRHVTTANVARDIDRIRAALGEEKASFLGFSYGSALGAAYASMFPERADRVVLDSNIGDTHLDQDGIRRYALGAEETFDDFARWAADRHDTYGLGATPDEVRSTYFTLAGRLDEQPSGGIDGRTFRLLTFVGLYGETAYGRTAAAWESVLSGDAAAPPVPPPGGPSPTDNAFSAFIATTCNDVAWPRDVAVYQRAVAEDREKFPIFGAASANVLPCAFWPYEPPEPPVEVLDEGPANVLVVQNRYDPVTPLRGAELIDEKFGDRSRLVVANGSGHGVYSGLGVSPCALGATTAFLVRGELPDQDVFCP</sequence>
<organism evidence="6 7">
    <name type="scientific">Pseudonocardia nematodicida</name>
    <dbReference type="NCBI Taxonomy" id="1206997"/>
    <lineage>
        <taxon>Bacteria</taxon>
        <taxon>Bacillati</taxon>
        <taxon>Actinomycetota</taxon>
        <taxon>Actinomycetes</taxon>
        <taxon>Pseudonocardiales</taxon>
        <taxon>Pseudonocardiaceae</taxon>
        <taxon>Pseudonocardia</taxon>
    </lineage>
</organism>
<evidence type="ECO:0000313" key="6">
    <source>
        <dbReference type="EMBL" id="MEQ3552936.1"/>
    </source>
</evidence>
<evidence type="ECO:0000256" key="1">
    <source>
        <dbReference type="ARBA" id="ARBA00010088"/>
    </source>
</evidence>
<dbReference type="InterPro" id="IPR051601">
    <property type="entry name" value="Serine_prot/Carboxylest_S33"/>
</dbReference>
<gene>
    <name evidence="6" type="ORF">WIS52_20925</name>
</gene>
<reference evidence="6 7" key="1">
    <citation type="submission" date="2024-03" db="EMBL/GenBank/DDBJ databases">
        <title>Draft genome sequence of Pseudonocardia nematodicida JCM 31783.</title>
        <authorList>
            <person name="Butdee W."/>
            <person name="Duangmal K."/>
        </authorList>
    </citation>
    <scope>NUCLEOTIDE SEQUENCE [LARGE SCALE GENOMIC DNA]</scope>
    <source>
        <strain evidence="6 7">JCM 31783</strain>
    </source>
</reference>
<feature type="domain" description="AB hydrolase-1" evidence="5">
    <location>
        <begin position="93"/>
        <end position="464"/>
    </location>
</feature>
<evidence type="ECO:0000256" key="2">
    <source>
        <dbReference type="ARBA" id="ARBA00022729"/>
    </source>
</evidence>
<comment type="similarity">
    <text evidence="1">Belongs to the peptidase S33 family.</text>
</comment>
<evidence type="ECO:0000313" key="7">
    <source>
        <dbReference type="Proteomes" id="UP001494902"/>
    </source>
</evidence>
<dbReference type="InterPro" id="IPR029058">
    <property type="entry name" value="AB_hydrolase_fold"/>
</dbReference>
<protein>
    <submittedName>
        <fullName evidence="6">Alpha/beta hydrolase</fullName>
    </submittedName>
</protein>